<name>A0A371H757_MUCPR</name>
<dbReference type="SUPFAM" id="SSF56672">
    <property type="entry name" value="DNA/RNA polymerases"/>
    <property type="match status" value="1"/>
</dbReference>
<dbReference type="AlphaFoldDB" id="A0A371H757"/>
<dbReference type="OrthoDB" id="1928766at2759"/>
<dbReference type="PANTHER" id="PTHR24559">
    <property type="entry name" value="TRANSPOSON TY3-I GAG-POL POLYPROTEIN"/>
    <property type="match status" value="1"/>
</dbReference>
<reference evidence="1" key="1">
    <citation type="submission" date="2018-05" db="EMBL/GenBank/DDBJ databases">
        <title>Draft genome of Mucuna pruriens seed.</title>
        <authorList>
            <person name="Nnadi N.E."/>
            <person name="Vos R."/>
            <person name="Hasami M.H."/>
            <person name="Devisetty U.K."/>
            <person name="Aguiy J.C."/>
        </authorList>
    </citation>
    <scope>NUCLEOTIDE SEQUENCE [LARGE SCALE GENOMIC DNA]</scope>
    <source>
        <strain evidence="1">JCA_2017</strain>
    </source>
</reference>
<dbReference type="InterPro" id="IPR053134">
    <property type="entry name" value="RNA-dir_DNA_polymerase"/>
</dbReference>
<accession>A0A371H757</accession>
<comment type="caution">
    <text evidence="1">The sequence shown here is derived from an EMBL/GenBank/DDBJ whole genome shotgun (WGS) entry which is preliminary data.</text>
</comment>
<sequence length="119" mass="13546">MSPPIHSTKCPADCITEMEVGGGEVKSGQGRNQQYPTWLANMIMVRKSSGKWWMCTYYTNLNKASPKDPYQLLNIDRLVDGASGFVLLSFMDAYSGYNQIRMHPHDEFKIAFIINSRTF</sequence>
<evidence type="ECO:0000313" key="2">
    <source>
        <dbReference type="Proteomes" id="UP000257109"/>
    </source>
</evidence>
<dbReference type="PANTHER" id="PTHR24559:SF444">
    <property type="entry name" value="REVERSE TRANSCRIPTASE DOMAIN-CONTAINING PROTEIN"/>
    <property type="match status" value="1"/>
</dbReference>
<dbReference type="Proteomes" id="UP000257109">
    <property type="component" value="Unassembled WGS sequence"/>
</dbReference>
<proteinExistence type="predicted"/>
<evidence type="ECO:0008006" key="3">
    <source>
        <dbReference type="Google" id="ProtNLM"/>
    </source>
</evidence>
<feature type="non-terminal residue" evidence="1">
    <location>
        <position position="1"/>
    </location>
</feature>
<keyword evidence="2" id="KW-1185">Reference proteome</keyword>
<evidence type="ECO:0000313" key="1">
    <source>
        <dbReference type="EMBL" id="RDX98642.1"/>
    </source>
</evidence>
<dbReference type="EMBL" id="QJKJ01003407">
    <property type="protein sequence ID" value="RDX98642.1"/>
    <property type="molecule type" value="Genomic_DNA"/>
</dbReference>
<organism evidence="1 2">
    <name type="scientific">Mucuna pruriens</name>
    <name type="common">Velvet bean</name>
    <name type="synonym">Dolichos pruriens</name>
    <dbReference type="NCBI Taxonomy" id="157652"/>
    <lineage>
        <taxon>Eukaryota</taxon>
        <taxon>Viridiplantae</taxon>
        <taxon>Streptophyta</taxon>
        <taxon>Embryophyta</taxon>
        <taxon>Tracheophyta</taxon>
        <taxon>Spermatophyta</taxon>
        <taxon>Magnoliopsida</taxon>
        <taxon>eudicotyledons</taxon>
        <taxon>Gunneridae</taxon>
        <taxon>Pentapetalae</taxon>
        <taxon>rosids</taxon>
        <taxon>fabids</taxon>
        <taxon>Fabales</taxon>
        <taxon>Fabaceae</taxon>
        <taxon>Papilionoideae</taxon>
        <taxon>50 kb inversion clade</taxon>
        <taxon>NPAAA clade</taxon>
        <taxon>indigoferoid/millettioid clade</taxon>
        <taxon>Phaseoleae</taxon>
        <taxon>Mucuna</taxon>
    </lineage>
</organism>
<dbReference type="InterPro" id="IPR043502">
    <property type="entry name" value="DNA/RNA_pol_sf"/>
</dbReference>
<dbReference type="Gene3D" id="3.10.10.10">
    <property type="entry name" value="HIV Type 1 Reverse Transcriptase, subunit A, domain 1"/>
    <property type="match status" value="1"/>
</dbReference>
<dbReference type="InterPro" id="IPR043128">
    <property type="entry name" value="Rev_trsase/Diguanyl_cyclase"/>
</dbReference>
<protein>
    <recommendedName>
        <fullName evidence="3">Reverse transcriptase domain-containing protein</fullName>
    </recommendedName>
</protein>
<dbReference type="Gene3D" id="3.30.70.270">
    <property type="match status" value="1"/>
</dbReference>
<gene>
    <name evidence="1" type="ORF">CR513_18414</name>
</gene>